<dbReference type="AlphaFoldDB" id="A0A8K0VXI7"/>
<dbReference type="OrthoDB" id="5413827at2759"/>
<keyword evidence="2" id="KW-1185">Reference proteome</keyword>
<dbReference type="PANTHER" id="PTHR38790">
    <property type="entry name" value="2EXR DOMAIN-CONTAINING PROTEIN-RELATED"/>
    <property type="match status" value="1"/>
</dbReference>
<accession>A0A8K0VXI7</accession>
<gene>
    <name evidence="1" type="ORF">FB567DRAFT_592624</name>
</gene>
<dbReference type="EMBL" id="JAGMVJ010000010">
    <property type="protein sequence ID" value="KAH7086754.1"/>
    <property type="molecule type" value="Genomic_DNA"/>
</dbReference>
<reference evidence="1" key="1">
    <citation type="journal article" date="2021" name="Nat. Commun.">
        <title>Genetic determinants of endophytism in the Arabidopsis root mycobiome.</title>
        <authorList>
            <person name="Mesny F."/>
            <person name="Miyauchi S."/>
            <person name="Thiergart T."/>
            <person name="Pickel B."/>
            <person name="Atanasova L."/>
            <person name="Karlsson M."/>
            <person name="Huettel B."/>
            <person name="Barry K.W."/>
            <person name="Haridas S."/>
            <person name="Chen C."/>
            <person name="Bauer D."/>
            <person name="Andreopoulos W."/>
            <person name="Pangilinan J."/>
            <person name="LaButti K."/>
            <person name="Riley R."/>
            <person name="Lipzen A."/>
            <person name="Clum A."/>
            <person name="Drula E."/>
            <person name="Henrissat B."/>
            <person name="Kohler A."/>
            <person name="Grigoriev I.V."/>
            <person name="Martin F.M."/>
            <person name="Hacquard S."/>
        </authorList>
    </citation>
    <scope>NUCLEOTIDE SEQUENCE</scope>
    <source>
        <strain evidence="1">MPI-SDFR-AT-0120</strain>
    </source>
</reference>
<evidence type="ECO:0000313" key="1">
    <source>
        <dbReference type="EMBL" id="KAH7086754.1"/>
    </source>
</evidence>
<proteinExistence type="predicted"/>
<comment type="caution">
    <text evidence="1">The sequence shown here is derived from an EMBL/GenBank/DDBJ whole genome shotgun (WGS) entry which is preliminary data.</text>
</comment>
<sequence>MDLPSTSKLDAITERNAHESPLLRLPGEIRNEIYTYLLSGRTNLLVRHPYLKIMVGTETRPDELSILVVCRQTYQEAHALPFALSTWFLRDLYDLASLPLCRFGDHQLREMRHVHVECALGYHQLERGPLSYLEEKNVLICDFLPRVKDIFLGTGIPRLQSLPTYGPVVWSRPAETMVALKEGKTEELRKQWKVSEHIREWLSQGMGDELRIWTDLEGVEDEKGHI</sequence>
<dbReference type="Proteomes" id="UP000813461">
    <property type="component" value="Unassembled WGS sequence"/>
</dbReference>
<protein>
    <submittedName>
        <fullName evidence="1">Uncharacterized protein</fullName>
    </submittedName>
</protein>
<name>A0A8K0VXI7_9PLEO</name>
<evidence type="ECO:0000313" key="2">
    <source>
        <dbReference type="Proteomes" id="UP000813461"/>
    </source>
</evidence>
<organism evidence="1 2">
    <name type="scientific">Paraphoma chrysanthemicola</name>
    <dbReference type="NCBI Taxonomy" id="798071"/>
    <lineage>
        <taxon>Eukaryota</taxon>
        <taxon>Fungi</taxon>
        <taxon>Dikarya</taxon>
        <taxon>Ascomycota</taxon>
        <taxon>Pezizomycotina</taxon>
        <taxon>Dothideomycetes</taxon>
        <taxon>Pleosporomycetidae</taxon>
        <taxon>Pleosporales</taxon>
        <taxon>Pleosporineae</taxon>
        <taxon>Phaeosphaeriaceae</taxon>
        <taxon>Paraphoma</taxon>
    </lineage>
</organism>
<dbReference type="PANTHER" id="PTHR38790:SF4">
    <property type="entry name" value="2EXR DOMAIN-CONTAINING PROTEIN"/>
    <property type="match status" value="1"/>
</dbReference>